<dbReference type="PANTHER" id="PTHR13140:SF792">
    <property type="entry name" value="MYOSIN-9"/>
    <property type="match status" value="1"/>
</dbReference>
<keyword evidence="5 6" id="KW-0009">Actin-binding</keyword>
<dbReference type="PROSITE" id="PS51456">
    <property type="entry name" value="MYOSIN_MOTOR"/>
    <property type="match status" value="1"/>
</dbReference>
<comment type="caution">
    <text evidence="6">Lacks conserved residue(s) required for the propagation of feature annotation.</text>
</comment>
<dbReference type="GO" id="GO:0005524">
    <property type="term" value="F:ATP binding"/>
    <property type="evidence" value="ECO:0007669"/>
    <property type="project" value="UniProtKB-KW"/>
</dbReference>
<evidence type="ECO:0000313" key="9">
    <source>
        <dbReference type="Proteomes" id="UP000583929"/>
    </source>
</evidence>
<sequence length="163" mass="18198">MEAFAIDVLVLSGQCQWMFYSSDSLLTISLMTCSVNLRYLAFVGGRSATSFRILEAFGNAKTSRNNNSSDAHDYLTTKRDMEIIGISEKEQDAIFKVVAAILHLGNIKFSKREDNDSSCNPNALEDALCKRIMITPEEVIKRSLDLVGATGLAKIIYSRLFDW</sequence>
<keyword evidence="1" id="KW-0547">Nucleotide-binding</keyword>
<proteinExistence type="inferred from homology"/>
<dbReference type="GO" id="GO:0016020">
    <property type="term" value="C:membrane"/>
    <property type="evidence" value="ECO:0007669"/>
    <property type="project" value="TreeGrafter"/>
</dbReference>
<gene>
    <name evidence="8" type="ORF">G4B88_008536</name>
</gene>
<dbReference type="Gene3D" id="3.40.850.10">
    <property type="entry name" value="Kinesin motor domain"/>
    <property type="match status" value="1"/>
</dbReference>
<dbReference type="EMBL" id="JAATIQ010000714">
    <property type="protein sequence ID" value="KAF4348212.1"/>
    <property type="molecule type" value="Genomic_DNA"/>
</dbReference>
<evidence type="ECO:0000256" key="6">
    <source>
        <dbReference type="PROSITE-ProRule" id="PRU00782"/>
    </source>
</evidence>
<dbReference type="SUPFAM" id="SSF52540">
    <property type="entry name" value="P-loop containing nucleoside triphosphate hydrolases"/>
    <property type="match status" value="1"/>
</dbReference>
<dbReference type="GO" id="GO:0005737">
    <property type="term" value="C:cytoplasm"/>
    <property type="evidence" value="ECO:0007669"/>
    <property type="project" value="TreeGrafter"/>
</dbReference>
<reference evidence="8 9" key="1">
    <citation type="journal article" date="2020" name="bioRxiv">
        <title>Sequence and annotation of 42 cannabis genomes reveals extensive copy number variation in cannabinoid synthesis and pathogen resistance genes.</title>
        <authorList>
            <person name="Mckernan K.J."/>
            <person name="Helbert Y."/>
            <person name="Kane L.T."/>
            <person name="Ebling H."/>
            <person name="Zhang L."/>
            <person name="Liu B."/>
            <person name="Eaton Z."/>
            <person name="Mclaughlin S."/>
            <person name="Kingan S."/>
            <person name="Baybayan P."/>
            <person name="Concepcion G."/>
            <person name="Jordan M."/>
            <person name="Riva A."/>
            <person name="Barbazuk W."/>
            <person name="Harkins T."/>
        </authorList>
    </citation>
    <scope>NUCLEOTIDE SEQUENCE [LARGE SCALE GENOMIC DNA]</scope>
    <source>
        <strain evidence="9">cv. Jamaican Lion 4</strain>
        <tissue evidence="8">Leaf</tissue>
    </source>
</reference>
<protein>
    <recommendedName>
        <fullName evidence="7">Myosin motor domain-containing protein</fullName>
    </recommendedName>
</protein>
<evidence type="ECO:0000256" key="4">
    <source>
        <dbReference type="ARBA" id="ARBA00023175"/>
    </source>
</evidence>
<dbReference type="InterPro" id="IPR001609">
    <property type="entry name" value="Myosin_head_motor_dom-like"/>
</dbReference>
<dbReference type="PANTHER" id="PTHR13140">
    <property type="entry name" value="MYOSIN"/>
    <property type="match status" value="1"/>
</dbReference>
<keyword evidence="3 6" id="KW-0518">Myosin</keyword>
<evidence type="ECO:0000313" key="8">
    <source>
        <dbReference type="EMBL" id="KAF4348212.1"/>
    </source>
</evidence>
<dbReference type="Proteomes" id="UP000583929">
    <property type="component" value="Unassembled WGS sequence"/>
</dbReference>
<dbReference type="AlphaFoldDB" id="A0A7J6DQ50"/>
<evidence type="ECO:0000259" key="7">
    <source>
        <dbReference type="PROSITE" id="PS51456"/>
    </source>
</evidence>
<name>A0A7J6DQ50_CANSA</name>
<dbReference type="Gene3D" id="1.20.120.720">
    <property type="entry name" value="Myosin VI head, motor domain, U50 subdomain"/>
    <property type="match status" value="1"/>
</dbReference>
<evidence type="ECO:0000256" key="1">
    <source>
        <dbReference type="ARBA" id="ARBA00022741"/>
    </source>
</evidence>
<feature type="domain" description="Myosin motor" evidence="7">
    <location>
        <begin position="1"/>
        <end position="163"/>
    </location>
</feature>
<dbReference type="GO" id="GO:0051015">
    <property type="term" value="F:actin filament binding"/>
    <property type="evidence" value="ECO:0007669"/>
    <property type="project" value="TreeGrafter"/>
</dbReference>
<evidence type="ECO:0000256" key="5">
    <source>
        <dbReference type="ARBA" id="ARBA00023203"/>
    </source>
</evidence>
<dbReference type="Pfam" id="PF00063">
    <property type="entry name" value="Myosin_head"/>
    <property type="match status" value="1"/>
</dbReference>
<keyword evidence="9" id="KW-1185">Reference proteome</keyword>
<evidence type="ECO:0000256" key="3">
    <source>
        <dbReference type="ARBA" id="ARBA00023123"/>
    </source>
</evidence>
<dbReference type="GO" id="GO:0007015">
    <property type="term" value="P:actin filament organization"/>
    <property type="evidence" value="ECO:0007669"/>
    <property type="project" value="TreeGrafter"/>
</dbReference>
<comment type="similarity">
    <text evidence="6">Belongs to the TRAFAC class myosin-kinesin ATPase superfamily. Myosin family.</text>
</comment>
<comment type="caution">
    <text evidence="8">The sequence shown here is derived from an EMBL/GenBank/DDBJ whole genome shotgun (WGS) entry which is preliminary data.</text>
</comment>
<accession>A0A7J6DQ50</accession>
<dbReference type="GO" id="GO:0016459">
    <property type="term" value="C:myosin complex"/>
    <property type="evidence" value="ECO:0007669"/>
    <property type="project" value="UniProtKB-KW"/>
</dbReference>
<organism evidence="8 9">
    <name type="scientific">Cannabis sativa</name>
    <name type="common">Hemp</name>
    <name type="synonym">Marijuana</name>
    <dbReference type="NCBI Taxonomy" id="3483"/>
    <lineage>
        <taxon>Eukaryota</taxon>
        <taxon>Viridiplantae</taxon>
        <taxon>Streptophyta</taxon>
        <taxon>Embryophyta</taxon>
        <taxon>Tracheophyta</taxon>
        <taxon>Spermatophyta</taxon>
        <taxon>Magnoliopsida</taxon>
        <taxon>eudicotyledons</taxon>
        <taxon>Gunneridae</taxon>
        <taxon>Pentapetalae</taxon>
        <taxon>rosids</taxon>
        <taxon>fabids</taxon>
        <taxon>Rosales</taxon>
        <taxon>Cannabaceae</taxon>
        <taxon>Cannabis</taxon>
    </lineage>
</organism>
<dbReference type="InterPro" id="IPR036961">
    <property type="entry name" value="Kinesin_motor_dom_sf"/>
</dbReference>
<dbReference type="GO" id="GO:0000146">
    <property type="term" value="F:microfilament motor activity"/>
    <property type="evidence" value="ECO:0007669"/>
    <property type="project" value="TreeGrafter"/>
</dbReference>
<evidence type="ECO:0000256" key="2">
    <source>
        <dbReference type="ARBA" id="ARBA00022840"/>
    </source>
</evidence>
<keyword evidence="2" id="KW-0067">ATP-binding</keyword>
<keyword evidence="4" id="KW-0505">Motor protein</keyword>
<dbReference type="InterPro" id="IPR027417">
    <property type="entry name" value="P-loop_NTPase"/>
</dbReference>